<feature type="binding site" evidence="2">
    <location>
        <position position="85"/>
    </location>
    <ligand>
        <name>Mg(2+)</name>
        <dbReference type="ChEBI" id="CHEBI:18420"/>
        <label>2</label>
    </ligand>
</feature>
<comment type="pathway">
    <text evidence="2">Cofactor biosynthesis; thiamine diphosphate biosynthesis; thiamine diphosphate from thiamine phosphate: step 1/1.</text>
</comment>
<dbReference type="InterPro" id="IPR036676">
    <property type="entry name" value="PurM-like_C_sf"/>
</dbReference>
<comment type="catalytic activity">
    <reaction evidence="2">
        <text>thiamine phosphate + ATP = thiamine diphosphate + ADP</text>
        <dbReference type="Rhea" id="RHEA:15913"/>
        <dbReference type="ChEBI" id="CHEBI:30616"/>
        <dbReference type="ChEBI" id="CHEBI:37575"/>
        <dbReference type="ChEBI" id="CHEBI:58937"/>
        <dbReference type="ChEBI" id="CHEBI:456216"/>
        <dbReference type="EC" id="2.7.4.16"/>
    </reaction>
</comment>
<keyword evidence="2" id="KW-0067">ATP-binding</keyword>
<protein>
    <recommendedName>
        <fullName evidence="2">Thiamine-monophosphate kinase</fullName>
        <shortName evidence="2">TMP kinase</shortName>
        <shortName evidence="2">Thiamine-phosphate kinase</shortName>
        <ecNumber evidence="2">2.7.4.16</ecNumber>
    </recommendedName>
</protein>
<dbReference type="Pfam" id="PF00586">
    <property type="entry name" value="AIRS"/>
    <property type="match status" value="1"/>
</dbReference>
<reference evidence="6" key="1">
    <citation type="submission" date="2016-10" db="EMBL/GenBank/DDBJ databases">
        <authorList>
            <person name="Varghese N."/>
            <person name="Submissions S."/>
        </authorList>
    </citation>
    <scope>NUCLEOTIDE SEQUENCE [LARGE SCALE GENOMIC DNA]</scope>
    <source>
        <strain evidence="6">CECT 8338</strain>
    </source>
</reference>
<sequence>MSQDGASVSGEFELIHRYFQQSALTAAAPESLPLLGIGDDAALLHIDPGQHLVISTDSQVSGVHFPLTFQPADIAYRGLAAAVSDLAAMGAAPLGFTLALTLPDTAADWLAGFASGLAQCAQDHRINLIGGDTTRGPLNLGFSVLGQVPDGQALRRSGAQPGDLLCVGGSLGDGGAGLQLALQQPLPDGLSQVQGDYLHQRFWRPRAQLDLGIALRGRATAALDISDGLLADAAHIAAASGVAVHIEQSSLPASEALQAWPENVRNQWMLRAGDDYRLLFSLPAAMLAALRAEQPDIQVIGKVQAGSGVWLDSGQGLQAVSGSAGYQHFSPSSAGAADE</sequence>
<dbReference type="InterPro" id="IPR036921">
    <property type="entry name" value="PurM-like_N_sf"/>
</dbReference>
<evidence type="ECO:0000256" key="1">
    <source>
        <dbReference type="ARBA" id="ARBA00022977"/>
    </source>
</evidence>
<dbReference type="InterPro" id="IPR016188">
    <property type="entry name" value="PurM-like_N"/>
</dbReference>
<evidence type="ECO:0000256" key="2">
    <source>
        <dbReference type="HAMAP-Rule" id="MF_02128"/>
    </source>
</evidence>
<feature type="binding site" evidence="2">
    <location>
        <position position="224"/>
    </location>
    <ligand>
        <name>Mg(2+)</name>
        <dbReference type="ChEBI" id="CHEBI:18420"/>
        <label>3</label>
    </ligand>
</feature>
<dbReference type="EC" id="2.7.4.16" evidence="2"/>
<keyword evidence="2" id="KW-0460">Magnesium</keyword>
<dbReference type="HAMAP" id="MF_02128">
    <property type="entry name" value="TMP_kinase"/>
    <property type="match status" value="1"/>
</dbReference>
<feature type="binding site" evidence="2">
    <location>
        <position position="85"/>
    </location>
    <ligand>
        <name>Mg(2+)</name>
        <dbReference type="ChEBI" id="CHEBI:18420"/>
        <label>4</label>
    </ligand>
</feature>
<dbReference type="GO" id="GO:0009030">
    <property type="term" value="F:thiamine-phosphate kinase activity"/>
    <property type="evidence" value="ECO:0007669"/>
    <property type="project" value="UniProtKB-UniRule"/>
</dbReference>
<keyword evidence="2" id="KW-0479">Metal-binding</keyword>
<feature type="binding site" evidence="2">
    <location>
        <position position="64"/>
    </location>
    <ligand>
        <name>substrate</name>
    </ligand>
</feature>
<keyword evidence="2" id="KW-0547">Nucleotide-binding</keyword>
<evidence type="ECO:0000259" key="3">
    <source>
        <dbReference type="Pfam" id="PF00586"/>
    </source>
</evidence>
<feature type="binding site" evidence="2">
    <location>
        <position position="57"/>
    </location>
    <ligand>
        <name>Mg(2+)</name>
        <dbReference type="ChEBI" id="CHEBI:18420"/>
        <label>1</label>
    </ligand>
</feature>
<keyword evidence="1 2" id="KW-0784">Thiamine biosynthesis</keyword>
<dbReference type="OrthoDB" id="9802811at2"/>
<comment type="miscellaneous">
    <text evidence="2">Reaction mechanism of ThiL seems to utilize a direct, inline transfer of the gamma-phosphate of ATP to TMP rather than a phosphorylated enzyme intermediate.</text>
</comment>
<feature type="binding site" evidence="2">
    <location>
        <position position="85"/>
    </location>
    <ligand>
        <name>Mg(2+)</name>
        <dbReference type="ChEBI" id="CHEBI:18420"/>
        <label>3</label>
    </ligand>
</feature>
<dbReference type="GO" id="GO:0009229">
    <property type="term" value="P:thiamine diphosphate biosynthetic process"/>
    <property type="evidence" value="ECO:0007669"/>
    <property type="project" value="UniProtKB-UniRule"/>
</dbReference>
<keyword evidence="2" id="KW-0808">Transferase</keyword>
<dbReference type="GO" id="GO:0009228">
    <property type="term" value="P:thiamine biosynthetic process"/>
    <property type="evidence" value="ECO:0007669"/>
    <property type="project" value="UniProtKB-KW"/>
</dbReference>
<feature type="domain" description="PurM-like C-terminal" evidence="4">
    <location>
        <begin position="160"/>
        <end position="308"/>
    </location>
</feature>
<comment type="similarity">
    <text evidence="2">Belongs to the thiamine-monophosphate kinase family.</text>
</comment>
<dbReference type="GO" id="GO:0000287">
    <property type="term" value="F:magnesium ion binding"/>
    <property type="evidence" value="ECO:0007669"/>
    <property type="project" value="UniProtKB-UniRule"/>
</dbReference>
<feature type="binding site" evidence="2">
    <location>
        <position position="56"/>
    </location>
    <ligand>
        <name>Mg(2+)</name>
        <dbReference type="ChEBI" id="CHEBI:18420"/>
        <label>1</label>
    </ligand>
</feature>
<feature type="binding site" evidence="2">
    <location>
        <position position="132"/>
    </location>
    <ligand>
        <name>Mg(2+)</name>
        <dbReference type="ChEBI" id="CHEBI:18420"/>
        <label>1</label>
    </ligand>
</feature>
<accession>A0A1H2EHF9</accession>
<dbReference type="UniPathway" id="UPA00060">
    <property type="reaction ID" value="UER00142"/>
</dbReference>
<feature type="binding site" evidence="2">
    <location>
        <position position="40"/>
    </location>
    <ligand>
        <name>Mg(2+)</name>
        <dbReference type="ChEBI" id="CHEBI:18420"/>
        <label>4</label>
    </ligand>
</feature>
<evidence type="ECO:0000259" key="4">
    <source>
        <dbReference type="Pfam" id="PF02769"/>
    </source>
</evidence>
<comment type="function">
    <text evidence="2">Catalyzes the ATP-dependent phosphorylation of thiamine-monophosphate (TMP) to form thiamine-pyrophosphate (TPP), the active form of vitamin B1.</text>
</comment>
<dbReference type="EMBL" id="LT629787">
    <property type="protein sequence ID" value="SDT94530.1"/>
    <property type="molecule type" value="Genomic_DNA"/>
</dbReference>
<evidence type="ECO:0000313" key="5">
    <source>
        <dbReference type="EMBL" id="SDT94530.1"/>
    </source>
</evidence>
<comment type="caution">
    <text evidence="2">Lacks conserved residue(s) required for the propagation of feature annotation.</text>
</comment>
<dbReference type="Gene3D" id="3.90.650.10">
    <property type="entry name" value="PurM-like C-terminal domain"/>
    <property type="match status" value="1"/>
</dbReference>
<dbReference type="Gene3D" id="3.30.1330.10">
    <property type="entry name" value="PurM-like, N-terminal domain"/>
    <property type="match status" value="1"/>
</dbReference>
<dbReference type="GO" id="GO:0005524">
    <property type="term" value="F:ATP binding"/>
    <property type="evidence" value="ECO:0007669"/>
    <property type="project" value="UniProtKB-UniRule"/>
</dbReference>
<feature type="binding site" evidence="2">
    <location>
        <position position="274"/>
    </location>
    <ligand>
        <name>substrate</name>
    </ligand>
</feature>
<dbReference type="AlphaFoldDB" id="A0A1H2EHF9"/>
<dbReference type="PANTHER" id="PTHR30270">
    <property type="entry name" value="THIAMINE-MONOPHOSPHATE KINASE"/>
    <property type="match status" value="1"/>
</dbReference>
<feature type="domain" description="PurM-like N-terminal" evidence="3">
    <location>
        <begin position="38"/>
        <end position="148"/>
    </location>
</feature>
<dbReference type="InterPro" id="IPR010918">
    <property type="entry name" value="PurM-like_C_dom"/>
</dbReference>
<dbReference type="CDD" id="cd02194">
    <property type="entry name" value="ThiL"/>
    <property type="match status" value="1"/>
</dbReference>
<feature type="binding site" evidence="2">
    <location>
        <position position="40"/>
    </location>
    <ligand>
        <name>Mg(2+)</name>
        <dbReference type="ChEBI" id="CHEBI:18420"/>
        <label>3</label>
    </ligand>
</feature>
<evidence type="ECO:0000313" key="6">
    <source>
        <dbReference type="Proteomes" id="UP000243924"/>
    </source>
</evidence>
<name>A0A1H2EHF9_9GAMM</name>
<dbReference type="STRING" id="1434072.SAMN05216210_0728"/>
<dbReference type="Pfam" id="PF02769">
    <property type="entry name" value="AIRS_C"/>
    <property type="match status" value="1"/>
</dbReference>
<feature type="binding site" evidence="2">
    <location>
        <position position="326"/>
    </location>
    <ligand>
        <name>substrate</name>
    </ligand>
</feature>
<dbReference type="PANTHER" id="PTHR30270:SF0">
    <property type="entry name" value="THIAMINE-MONOPHOSPHATE KINASE"/>
    <property type="match status" value="1"/>
</dbReference>
<feature type="binding site" evidence="2">
    <location>
        <position position="226"/>
    </location>
    <ligand>
        <name>ATP</name>
        <dbReference type="ChEBI" id="CHEBI:30616"/>
    </ligand>
</feature>
<dbReference type="InterPro" id="IPR006283">
    <property type="entry name" value="ThiL-like"/>
</dbReference>
<dbReference type="NCBIfam" id="TIGR01379">
    <property type="entry name" value="thiL"/>
    <property type="match status" value="1"/>
</dbReference>
<feature type="binding site" evidence="2">
    <location>
        <begin position="131"/>
        <end position="132"/>
    </location>
    <ligand>
        <name>ATP</name>
        <dbReference type="ChEBI" id="CHEBI:30616"/>
    </ligand>
</feature>
<proteinExistence type="inferred from homology"/>
<feature type="binding site" evidence="2">
    <location>
        <position position="227"/>
    </location>
    <ligand>
        <name>Mg(2+)</name>
        <dbReference type="ChEBI" id="CHEBI:18420"/>
        <label>5</label>
    </ligand>
</feature>
<feature type="binding site" evidence="2">
    <location>
        <position position="156"/>
    </location>
    <ligand>
        <name>ATP</name>
        <dbReference type="ChEBI" id="CHEBI:30616"/>
    </ligand>
</feature>
<dbReference type="Proteomes" id="UP000243924">
    <property type="component" value="Chromosome I"/>
</dbReference>
<dbReference type="RefSeq" id="WP_092384239.1">
    <property type="nucleotide sequence ID" value="NZ_LT629787.1"/>
</dbReference>
<feature type="binding site" evidence="2">
    <location>
        <position position="55"/>
    </location>
    <ligand>
        <name>Mg(2+)</name>
        <dbReference type="ChEBI" id="CHEBI:18420"/>
        <label>4</label>
    </ligand>
</feature>
<dbReference type="PIRSF" id="PIRSF005303">
    <property type="entry name" value="Thiam_monoph_kin"/>
    <property type="match status" value="1"/>
</dbReference>
<gene>
    <name evidence="2" type="primary">thiL</name>
    <name evidence="5" type="ORF">SAMN05216210_0728</name>
</gene>
<dbReference type="SUPFAM" id="SSF55326">
    <property type="entry name" value="PurM N-terminal domain-like"/>
    <property type="match status" value="1"/>
</dbReference>
<feature type="binding site" evidence="2">
    <location>
        <position position="57"/>
    </location>
    <ligand>
        <name>Mg(2+)</name>
        <dbReference type="ChEBI" id="CHEBI:18420"/>
        <label>2</label>
    </ligand>
</feature>
<organism evidence="5 6">
    <name type="scientific">Halopseudomonas salegens</name>
    <dbReference type="NCBI Taxonomy" id="1434072"/>
    <lineage>
        <taxon>Bacteria</taxon>
        <taxon>Pseudomonadati</taxon>
        <taxon>Pseudomonadota</taxon>
        <taxon>Gammaproteobacteria</taxon>
        <taxon>Pseudomonadales</taxon>
        <taxon>Pseudomonadaceae</taxon>
        <taxon>Halopseudomonas</taxon>
    </lineage>
</organism>
<keyword evidence="6" id="KW-1185">Reference proteome</keyword>
<dbReference type="SUPFAM" id="SSF56042">
    <property type="entry name" value="PurM C-terminal domain-like"/>
    <property type="match status" value="1"/>
</dbReference>
<keyword evidence="2 5" id="KW-0418">Kinase</keyword>